<feature type="transmembrane region" description="Helical" evidence="1">
    <location>
        <begin position="60"/>
        <end position="81"/>
    </location>
</feature>
<proteinExistence type="predicted"/>
<dbReference type="Proteomes" id="UP001597097">
    <property type="component" value="Unassembled WGS sequence"/>
</dbReference>
<protein>
    <recommendedName>
        <fullName evidence="4">DUF348 domain-containing protein</fullName>
    </recommendedName>
</protein>
<keyword evidence="3" id="KW-1185">Reference proteome</keyword>
<evidence type="ECO:0000313" key="2">
    <source>
        <dbReference type="EMBL" id="MFD1540589.1"/>
    </source>
</evidence>
<dbReference type="RefSeq" id="WP_219527023.1">
    <property type="nucleotide sequence ID" value="NZ_JAHKRM010000001.1"/>
</dbReference>
<keyword evidence="1" id="KW-1133">Transmembrane helix</keyword>
<accession>A0ABW4GDP2</accession>
<sequence length="296" mass="31431">MNSDEMFRKATPIRNQDLAGLAHSAVADALLAQISATDTTNTADVTAPAFRRTAWNVRRLLMAGVATALLAGGIVVGSSVLGMPDEVYAGEAVTIDRDGNDYVFYFTKGDPDPEALRKAFSTVGLDITVTLVPISPRDPFPYHEMVRTKDVKGSVAYQAAECAERIEGCLGSMRVSADLSGGAELRLGRPARPGERYEVPVDATLPGEVLAGVPIEGKTVAEAVRIVGDRRLKVGYTLDWPASGAGDSPKDVDFEERVAASRIDAGWRVTQAETLNDGVITLHVRPGPGVTRPPGS</sequence>
<evidence type="ECO:0000256" key="1">
    <source>
        <dbReference type="SAM" id="Phobius"/>
    </source>
</evidence>
<gene>
    <name evidence="2" type="ORF">ACFSJ0_26280</name>
</gene>
<organism evidence="2 3">
    <name type="scientific">Nonomuraea guangzhouensis</name>
    <dbReference type="NCBI Taxonomy" id="1291555"/>
    <lineage>
        <taxon>Bacteria</taxon>
        <taxon>Bacillati</taxon>
        <taxon>Actinomycetota</taxon>
        <taxon>Actinomycetes</taxon>
        <taxon>Streptosporangiales</taxon>
        <taxon>Streptosporangiaceae</taxon>
        <taxon>Nonomuraea</taxon>
    </lineage>
</organism>
<reference evidence="3" key="1">
    <citation type="journal article" date="2019" name="Int. J. Syst. Evol. Microbiol.">
        <title>The Global Catalogue of Microorganisms (GCM) 10K type strain sequencing project: providing services to taxonomists for standard genome sequencing and annotation.</title>
        <authorList>
            <consortium name="The Broad Institute Genomics Platform"/>
            <consortium name="The Broad Institute Genome Sequencing Center for Infectious Disease"/>
            <person name="Wu L."/>
            <person name="Ma J."/>
        </authorList>
    </citation>
    <scope>NUCLEOTIDE SEQUENCE [LARGE SCALE GENOMIC DNA]</scope>
    <source>
        <strain evidence="3">CGMCC 1.15399</strain>
    </source>
</reference>
<keyword evidence="1" id="KW-0812">Transmembrane</keyword>
<evidence type="ECO:0000313" key="3">
    <source>
        <dbReference type="Proteomes" id="UP001597097"/>
    </source>
</evidence>
<name>A0ABW4GDP2_9ACTN</name>
<dbReference type="EMBL" id="JBHUCM010000019">
    <property type="protein sequence ID" value="MFD1540589.1"/>
    <property type="molecule type" value="Genomic_DNA"/>
</dbReference>
<keyword evidence="1" id="KW-0472">Membrane</keyword>
<evidence type="ECO:0008006" key="4">
    <source>
        <dbReference type="Google" id="ProtNLM"/>
    </source>
</evidence>
<comment type="caution">
    <text evidence="2">The sequence shown here is derived from an EMBL/GenBank/DDBJ whole genome shotgun (WGS) entry which is preliminary data.</text>
</comment>